<dbReference type="GO" id="GO:0031581">
    <property type="term" value="P:hemidesmosome assembly"/>
    <property type="evidence" value="ECO:0007669"/>
    <property type="project" value="TreeGrafter"/>
</dbReference>
<organism evidence="1 2">
    <name type="scientific">Callipepla squamata</name>
    <name type="common">Scaled quail</name>
    <dbReference type="NCBI Taxonomy" id="9009"/>
    <lineage>
        <taxon>Eukaryota</taxon>
        <taxon>Metazoa</taxon>
        <taxon>Chordata</taxon>
        <taxon>Craniata</taxon>
        <taxon>Vertebrata</taxon>
        <taxon>Euteleostomi</taxon>
        <taxon>Archelosauria</taxon>
        <taxon>Archosauria</taxon>
        <taxon>Dinosauria</taxon>
        <taxon>Saurischia</taxon>
        <taxon>Theropoda</taxon>
        <taxon>Coelurosauria</taxon>
        <taxon>Aves</taxon>
        <taxon>Neognathae</taxon>
        <taxon>Galloanserae</taxon>
        <taxon>Galliformes</taxon>
        <taxon>Odontophoridae</taxon>
        <taxon>Callipepla</taxon>
    </lineage>
</organism>
<dbReference type="GO" id="GO:0048471">
    <property type="term" value="C:perinuclear region of cytoplasm"/>
    <property type="evidence" value="ECO:0007669"/>
    <property type="project" value="TreeGrafter"/>
</dbReference>
<name>A0A226M9K8_CALSU</name>
<dbReference type="SUPFAM" id="SSF46966">
    <property type="entry name" value="Spectrin repeat"/>
    <property type="match status" value="1"/>
</dbReference>
<sequence>ELRLQAAGKPSPQPSELQRELEQADAALRALFADVQALKDGRHAQGEQMYRRVYRLHERLVGLRSEHALLRGTAAPRDDERDGAAALRSVRELRLWVEERARRVAEAEWGRELPAVEAQLDAQRALHRSVCDFRANILRARDIEASEQRLRALEEMHALVGPHYGAVGW</sequence>
<accession>A0A226M9K8</accession>
<evidence type="ECO:0000313" key="2">
    <source>
        <dbReference type="Proteomes" id="UP000198323"/>
    </source>
</evidence>
<gene>
    <name evidence="1" type="ORF">ASZ78_001346</name>
</gene>
<dbReference type="STRING" id="9009.A0A226M9K8"/>
<dbReference type="InterPro" id="IPR043197">
    <property type="entry name" value="Plakin"/>
</dbReference>
<dbReference type="PANTHER" id="PTHR23169">
    <property type="entry name" value="ENVOPLAKIN"/>
    <property type="match status" value="1"/>
</dbReference>
<proteinExistence type="predicted"/>
<dbReference type="Proteomes" id="UP000198323">
    <property type="component" value="Unassembled WGS sequence"/>
</dbReference>
<dbReference type="Gene3D" id="1.20.58.60">
    <property type="match status" value="2"/>
</dbReference>
<keyword evidence="2" id="KW-1185">Reference proteome</keyword>
<dbReference type="OrthoDB" id="9120760at2759"/>
<dbReference type="GO" id="GO:0030056">
    <property type="term" value="C:hemidesmosome"/>
    <property type="evidence" value="ECO:0007669"/>
    <property type="project" value="TreeGrafter"/>
</dbReference>
<dbReference type="GO" id="GO:0042060">
    <property type="term" value="P:wound healing"/>
    <property type="evidence" value="ECO:0007669"/>
    <property type="project" value="TreeGrafter"/>
</dbReference>
<dbReference type="InterPro" id="IPR049538">
    <property type="entry name" value="PCN-like_spectrin-like_rpt"/>
</dbReference>
<evidence type="ECO:0000313" key="1">
    <source>
        <dbReference type="EMBL" id="OXB51898.1"/>
    </source>
</evidence>
<dbReference type="GO" id="GO:0005200">
    <property type="term" value="F:structural constituent of cytoskeleton"/>
    <property type="evidence" value="ECO:0007669"/>
    <property type="project" value="TreeGrafter"/>
</dbReference>
<reference evidence="1 2" key="1">
    <citation type="submission" date="2016-07" db="EMBL/GenBank/DDBJ databases">
        <title>Disparate Historic Effective Population Sizes Predicted by Modern Levels of Genome Diversity for the Scaled Quail (Callipepla squamata) and the Northern Bobwhite (Colinus virginianus): Inferences from First and Second Generation Draft Genome Assemblies for Sympatric New World Quail.</title>
        <authorList>
            <person name="Oldeschulte D.L."/>
            <person name="Halley Y.A."/>
            <person name="Bhattarai E.K."/>
            <person name="Brashear W.A."/>
            <person name="Hill J."/>
            <person name="Metz R.P."/>
            <person name="Johnson C.D."/>
            <person name="Rollins D."/>
            <person name="Peterson M.J."/>
            <person name="Bickhart D.M."/>
            <person name="Decker J.E."/>
            <person name="Seabury C.M."/>
        </authorList>
    </citation>
    <scope>NUCLEOTIDE SEQUENCE [LARGE SCALE GENOMIC DNA]</scope>
    <source>
        <strain evidence="1 2">Texas</strain>
        <tissue evidence="1">Leg muscle</tissue>
    </source>
</reference>
<dbReference type="GO" id="GO:0030506">
    <property type="term" value="F:ankyrin binding"/>
    <property type="evidence" value="ECO:0007669"/>
    <property type="project" value="TreeGrafter"/>
</dbReference>
<dbReference type="Pfam" id="PF21020">
    <property type="entry name" value="Spectrin_4"/>
    <property type="match status" value="1"/>
</dbReference>
<dbReference type="GO" id="GO:0045296">
    <property type="term" value="F:cadherin binding"/>
    <property type="evidence" value="ECO:0007669"/>
    <property type="project" value="TreeGrafter"/>
</dbReference>
<feature type="non-terminal residue" evidence="1">
    <location>
        <position position="1"/>
    </location>
</feature>
<dbReference type="GO" id="GO:0008307">
    <property type="term" value="F:structural constituent of muscle"/>
    <property type="evidence" value="ECO:0007669"/>
    <property type="project" value="TreeGrafter"/>
</dbReference>
<dbReference type="GO" id="GO:0045104">
    <property type="term" value="P:intermediate filament cytoskeleton organization"/>
    <property type="evidence" value="ECO:0007669"/>
    <property type="project" value="InterPro"/>
</dbReference>
<dbReference type="GO" id="GO:0005925">
    <property type="term" value="C:focal adhesion"/>
    <property type="evidence" value="ECO:0007669"/>
    <property type="project" value="TreeGrafter"/>
</dbReference>
<comment type="caution">
    <text evidence="1">The sequence shown here is derived from an EMBL/GenBank/DDBJ whole genome shotgun (WGS) entry which is preliminary data.</text>
</comment>
<dbReference type="AlphaFoldDB" id="A0A226M9K8"/>
<protein>
    <submittedName>
        <fullName evidence="1">Uncharacterized protein</fullName>
    </submittedName>
</protein>
<dbReference type="PANTHER" id="PTHR23169:SF20">
    <property type="entry name" value="PLECTIN"/>
    <property type="match status" value="1"/>
</dbReference>
<dbReference type="GO" id="GO:0005882">
    <property type="term" value="C:intermediate filament"/>
    <property type="evidence" value="ECO:0007669"/>
    <property type="project" value="TreeGrafter"/>
</dbReference>
<dbReference type="EMBL" id="MCFN01007688">
    <property type="protein sequence ID" value="OXB51898.1"/>
    <property type="molecule type" value="Genomic_DNA"/>
</dbReference>
<dbReference type="GO" id="GO:0042383">
    <property type="term" value="C:sarcolemma"/>
    <property type="evidence" value="ECO:0007669"/>
    <property type="project" value="TreeGrafter"/>
</dbReference>